<dbReference type="GO" id="GO:0016491">
    <property type="term" value="F:oxidoreductase activity"/>
    <property type="evidence" value="ECO:0007669"/>
    <property type="project" value="InterPro"/>
</dbReference>
<comment type="similarity">
    <text evidence="5">Belongs to the SsuE family. Isf subfamily.</text>
</comment>
<keyword evidence="4" id="KW-0288">FMN</keyword>
<feature type="domain" description="NADPH-dependent FMN reductase-like" evidence="6">
    <location>
        <begin position="7"/>
        <end position="107"/>
    </location>
</feature>
<evidence type="ECO:0000256" key="4">
    <source>
        <dbReference type="ARBA" id="ARBA00022643"/>
    </source>
</evidence>
<evidence type="ECO:0000259" key="6">
    <source>
        <dbReference type="Pfam" id="PF03358"/>
    </source>
</evidence>
<dbReference type="SUPFAM" id="SSF52218">
    <property type="entry name" value="Flavoproteins"/>
    <property type="match status" value="1"/>
</dbReference>
<name>A0A8E7B1W6_9EURY</name>
<dbReference type="AlphaFoldDB" id="A0A8E7B1W6"/>
<dbReference type="InterPro" id="IPR051796">
    <property type="entry name" value="ISF_SsuE-like"/>
</dbReference>
<protein>
    <submittedName>
        <fullName evidence="7">Flavodoxin family protein</fullName>
    </submittedName>
</protein>
<comment type="cofactor">
    <cofactor evidence="2">
        <name>[4Fe-4S] cluster</name>
        <dbReference type="ChEBI" id="CHEBI:49883"/>
    </cofactor>
</comment>
<accession>A0A8E7B1W6</accession>
<dbReference type="GeneID" id="65566524"/>
<dbReference type="Gene3D" id="3.40.50.360">
    <property type="match status" value="1"/>
</dbReference>
<evidence type="ECO:0000256" key="1">
    <source>
        <dbReference type="ARBA" id="ARBA00001917"/>
    </source>
</evidence>
<evidence type="ECO:0000256" key="5">
    <source>
        <dbReference type="ARBA" id="ARBA00038292"/>
    </source>
</evidence>
<dbReference type="RefSeq" id="WP_214420335.1">
    <property type="nucleotide sequence ID" value="NZ_CP075546.1"/>
</dbReference>
<dbReference type="KEGG" id="mrtj:KHC33_03205"/>
<organism evidence="7 8">
    <name type="scientific">Methanospirillum purgamenti</name>
    <dbReference type="NCBI Taxonomy" id="2834276"/>
    <lineage>
        <taxon>Archaea</taxon>
        <taxon>Methanobacteriati</taxon>
        <taxon>Methanobacteriota</taxon>
        <taxon>Stenosarchaea group</taxon>
        <taxon>Methanomicrobia</taxon>
        <taxon>Methanomicrobiales</taxon>
        <taxon>Methanospirillaceae</taxon>
        <taxon>Methanospirillum</taxon>
    </lineage>
</organism>
<dbReference type="PANTHER" id="PTHR43278:SF2">
    <property type="entry name" value="IRON-SULFUR FLAVOPROTEIN"/>
    <property type="match status" value="1"/>
</dbReference>
<proteinExistence type="inferred from homology"/>
<evidence type="ECO:0000313" key="8">
    <source>
        <dbReference type="Proteomes" id="UP000680656"/>
    </source>
</evidence>
<dbReference type="InterPro" id="IPR029039">
    <property type="entry name" value="Flavoprotein-like_sf"/>
</dbReference>
<dbReference type="PANTHER" id="PTHR43278">
    <property type="entry name" value="NAD(P)H-DEPENDENT FMN-CONTAINING OXIDOREDUCTASE YWQN-RELATED"/>
    <property type="match status" value="1"/>
</dbReference>
<evidence type="ECO:0000256" key="3">
    <source>
        <dbReference type="ARBA" id="ARBA00022630"/>
    </source>
</evidence>
<keyword evidence="3" id="KW-0285">Flavoprotein</keyword>
<keyword evidence="8" id="KW-1185">Reference proteome</keyword>
<reference evidence="7 8" key="1">
    <citation type="submission" date="2021-05" db="EMBL/GenBank/DDBJ databases">
        <title>A novel Methanospirillum isolate from a pyrite-forming mixed culture.</title>
        <authorList>
            <person name="Bunk B."/>
            <person name="Sproer C."/>
            <person name="Spring S."/>
            <person name="Pester M."/>
        </authorList>
    </citation>
    <scope>NUCLEOTIDE SEQUENCE [LARGE SCALE GENOMIC DNA]</scope>
    <source>
        <strain evidence="7 8">J.3.6.1-F.2.7.3</strain>
    </source>
</reference>
<sequence>MRKSPVTVIGLMGSPRRHGNTEQLLDRFLEGAADAGGNVEKVLLSKLAYSSCKGCNACHKTGNCIMDDDARVLYDRLLTADCIVVSSPIYTMGITTELKSFIDRAHYLWVRFFKMGSHIISPDEKTLRRGYFLSTAGMDQDDVFDTAFPMMRALFNILGFTHCTGVLARNMDGYGGITGHPTALIDAYRIGTEAVTGISEEKPCKDRIKK</sequence>
<dbReference type="Pfam" id="PF03358">
    <property type="entry name" value="FMN_red"/>
    <property type="match status" value="1"/>
</dbReference>
<gene>
    <name evidence="7" type="ORF">KHC33_03205</name>
</gene>
<dbReference type="EMBL" id="CP075546">
    <property type="protein sequence ID" value="QVV89543.1"/>
    <property type="molecule type" value="Genomic_DNA"/>
</dbReference>
<dbReference type="InterPro" id="IPR005025">
    <property type="entry name" value="FMN_Rdtase-like_dom"/>
</dbReference>
<dbReference type="Proteomes" id="UP000680656">
    <property type="component" value="Chromosome"/>
</dbReference>
<evidence type="ECO:0000313" key="7">
    <source>
        <dbReference type="EMBL" id="QVV89543.1"/>
    </source>
</evidence>
<evidence type="ECO:0000256" key="2">
    <source>
        <dbReference type="ARBA" id="ARBA00001966"/>
    </source>
</evidence>
<comment type="cofactor">
    <cofactor evidence="1">
        <name>FMN</name>
        <dbReference type="ChEBI" id="CHEBI:58210"/>
    </cofactor>
</comment>